<dbReference type="KEGG" id="mif:Metin_0039"/>
<dbReference type="Pfam" id="PF00543">
    <property type="entry name" value="P-II"/>
    <property type="match status" value="1"/>
</dbReference>
<reference evidence="2" key="1">
    <citation type="submission" date="2010-04" db="EMBL/GenBank/DDBJ databases">
        <title>Complete sequence of Methanocaldococcus infernus ME.</title>
        <authorList>
            <consortium name="US DOE Joint Genome Institute"/>
            <person name="Lucas S."/>
            <person name="Copeland A."/>
            <person name="Lapidus A."/>
            <person name="Cheng J.-F."/>
            <person name="Bruce D."/>
            <person name="Goodwin L."/>
            <person name="Pitluck S."/>
            <person name="Munk A.C."/>
            <person name="Detter J.C."/>
            <person name="Han C."/>
            <person name="Tapia R."/>
            <person name="Land M."/>
            <person name="Hauser L."/>
            <person name="Kyrpides N."/>
            <person name="Mikhailova N."/>
            <person name="Sieprawska-Lupa M."/>
            <person name="Whitman W.B."/>
            <person name="Woyke T."/>
        </authorList>
    </citation>
    <scope>NUCLEOTIDE SEQUENCE [LARGE SCALE GENOMIC DNA]</scope>
    <source>
        <strain evidence="2">ME</strain>
    </source>
</reference>
<evidence type="ECO:0000313" key="3">
    <source>
        <dbReference type="Proteomes" id="UP000002061"/>
    </source>
</evidence>
<dbReference type="PROSITE" id="PS00638">
    <property type="entry name" value="PII_GLNB_CTER"/>
    <property type="match status" value="1"/>
</dbReference>
<protein>
    <submittedName>
        <fullName evidence="2">Nitrogen regulatory protein P-II</fullName>
    </submittedName>
</protein>
<dbReference type="EMBL" id="CP002009">
    <property type="protein sequence ID" value="ADG12711.1"/>
    <property type="molecule type" value="Genomic_DNA"/>
</dbReference>
<dbReference type="OrthoDB" id="10960at2157"/>
<accession>D5VU99</accession>
<name>D5VU99_METIM</name>
<dbReference type="SMART" id="SM00938">
    <property type="entry name" value="P-II"/>
    <property type="match status" value="1"/>
</dbReference>
<evidence type="ECO:0000313" key="2">
    <source>
        <dbReference type="EMBL" id="ADG12711.1"/>
    </source>
</evidence>
<dbReference type="eggNOG" id="arCOG02308">
    <property type="taxonomic scope" value="Archaea"/>
</dbReference>
<dbReference type="GO" id="GO:0030234">
    <property type="term" value="F:enzyme regulator activity"/>
    <property type="evidence" value="ECO:0007669"/>
    <property type="project" value="InterPro"/>
</dbReference>
<dbReference type="InterPro" id="IPR002187">
    <property type="entry name" value="N-reg_PII"/>
</dbReference>
<dbReference type="InterPro" id="IPR011322">
    <property type="entry name" value="N-reg_PII-like_a/b"/>
</dbReference>
<dbReference type="STRING" id="573063.Metin_0039"/>
<dbReference type="GeneID" id="9131038"/>
<dbReference type="Proteomes" id="UP000002061">
    <property type="component" value="Chromosome"/>
</dbReference>
<dbReference type="GO" id="GO:0005524">
    <property type="term" value="F:ATP binding"/>
    <property type="evidence" value="ECO:0007669"/>
    <property type="project" value="TreeGrafter"/>
</dbReference>
<dbReference type="GO" id="GO:0005829">
    <property type="term" value="C:cytosol"/>
    <property type="evidence" value="ECO:0007669"/>
    <property type="project" value="TreeGrafter"/>
</dbReference>
<dbReference type="InterPro" id="IPR015867">
    <property type="entry name" value="N-reg_PII/ATP_PRibTrfase_C"/>
</dbReference>
<dbReference type="RefSeq" id="WP_013099457.1">
    <property type="nucleotide sequence ID" value="NC_014122.1"/>
</dbReference>
<evidence type="ECO:0000256" key="1">
    <source>
        <dbReference type="RuleBase" id="RU003936"/>
    </source>
</evidence>
<sequence>MKEVMAIIRPKMVAKTGKALEAVGFPAMTVIECFGRGKQKGYVDVNLPECCVDIKKVIEEGEKEGRFIKYIPKRLISIVVNDEDVPLVVGIIMKVNRTGKHGDGKIFVLPVEEAIRIRTGETGEQAIGN</sequence>
<comment type="similarity">
    <text evidence="1">Belongs to the P(II) protein family.</text>
</comment>
<dbReference type="PANTHER" id="PTHR30115:SF11">
    <property type="entry name" value="NITROGEN REGULATORY PROTEIN P-II HOMOLOG"/>
    <property type="match status" value="1"/>
</dbReference>
<organism evidence="2 3">
    <name type="scientific">Methanocaldococcus infernus (strain DSM 11812 / JCM 15783 / ME)</name>
    <dbReference type="NCBI Taxonomy" id="573063"/>
    <lineage>
        <taxon>Archaea</taxon>
        <taxon>Methanobacteriati</taxon>
        <taxon>Methanobacteriota</taxon>
        <taxon>Methanomada group</taxon>
        <taxon>Methanococci</taxon>
        <taxon>Methanococcales</taxon>
        <taxon>Methanocaldococcaceae</taxon>
        <taxon>Methanocaldococcus</taxon>
    </lineage>
</organism>
<gene>
    <name evidence="2" type="ordered locus">Metin_0039</name>
</gene>
<dbReference type="InterPro" id="IPR017918">
    <property type="entry name" value="N-reg_PII_CS"/>
</dbReference>
<proteinExistence type="inferred from homology"/>
<dbReference type="AlphaFoldDB" id="D5VU99"/>
<dbReference type="Gene3D" id="3.30.70.120">
    <property type="match status" value="1"/>
</dbReference>
<keyword evidence="3" id="KW-1185">Reference proteome</keyword>
<dbReference type="PRINTS" id="PR00340">
    <property type="entry name" value="PIIGLNB"/>
</dbReference>
<dbReference type="GO" id="GO:0006808">
    <property type="term" value="P:regulation of nitrogen utilization"/>
    <property type="evidence" value="ECO:0007669"/>
    <property type="project" value="InterPro"/>
</dbReference>
<dbReference type="SUPFAM" id="SSF54913">
    <property type="entry name" value="GlnB-like"/>
    <property type="match status" value="1"/>
</dbReference>
<dbReference type="PANTHER" id="PTHR30115">
    <property type="entry name" value="NITROGEN REGULATORY PROTEIN P-II"/>
    <property type="match status" value="1"/>
</dbReference>
<dbReference type="PROSITE" id="PS51343">
    <property type="entry name" value="PII_GLNB_DOM"/>
    <property type="match status" value="1"/>
</dbReference>
<dbReference type="HOGENOM" id="CLU_082268_0_1_2"/>